<evidence type="ECO:0000313" key="5">
    <source>
        <dbReference type="Proteomes" id="UP000254573"/>
    </source>
</evidence>
<dbReference type="EMBL" id="CABPSO010000020">
    <property type="protein sequence ID" value="VVE72607.1"/>
    <property type="molecule type" value="Genomic_DNA"/>
</dbReference>
<feature type="transmembrane region" description="Helical" evidence="2">
    <location>
        <begin position="248"/>
        <end position="268"/>
    </location>
</feature>
<dbReference type="EMBL" id="UGSG01000001">
    <property type="protein sequence ID" value="SUA78700.1"/>
    <property type="molecule type" value="Genomic_DNA"/>
</dbReference>
<keyword evidence="6" id="KW-1185">Reference proteome</keyword>
<protein>
    <submittedName>
        <fullName evidence="3">Uncharacterized protein</fullName>
    </submittedName>
</protein>
<gene>
    <name evidence="3" type="ORF">NCTC13160_02815</name>
    <name evidence="4" type="ORF">PPN31119_04321</name>
</gene>
<dbReference type="Proteomes" id="UP000254573">
    <property type="component" value="Unassembled WGS sequence"/>
</dbReference>
<keyword evidence="2" id="KW-1133">Transmembrane helix</keyword>
<dbReference type="Proteomes" id="UP000361468">
    <property type="component" value="Unassembled WGS sequence"/>
</dbReference>
<evidence type="ECO:0000313" key="3">
    <source>
        <dbReference type="EMBL" id="SUA78700.1"/>
    </source>
</evidence>
<evidence type="ECO:0000256" key="1">
    <source>
        <dbReference type="SAM" id="MobiDB-lite"/>
    </source>
</evidence>
<sequence>MTNVLLPLEFPCMPPVVDNGWFKDASAAPARNDWQGVSVRQRSPDTPLPRDPETMETLRASITSGLREIGNDWAAMARELRCDLAVAPLPEAFGELSELIASVKSHQVDGPDSIDRLMLRFETAIARIYRSRQAPWGSWRSVGGQRHATDHATLTPNAKAALSVLTELDRAVAQIRLTARALRRLDVQSRTLRGSTRGKASKRARAQLAAAFDAAGLVLRVAEPHIENFLAKAEAAIPPERRRWKTKIAILLGLALVTASLGIASMFLPPMLPALVGLGLGLKIGATATGLMATGNGIFSIVGYTRNPGWSELAECIKTVEHLHRDIHREIETHRRYDLNHEQGTARRVAVHFNDDITTASSTQTRVVEQLDHLGGALGGTTPRRGK</sequence>
<dbReference type="AlphaFoldDB" id="A0A378YQ51"/>
<reference evidence="4 6" key="2">
    <citation type="submission" date="2019-08" db="EMBL/GenBank/DDBJ databases">
        <authorList>
            <person name="Peeters C."/>
        </authorList>
    </citation>
    <scope>NUCLEOTIDE SEQUENCE [LARGE SCALE GENOMIC DNA]</scope>
    <source>
        <strain evidence="4 6">LMG 31119</strain>
    </source>
</reference>
<dbReference type="STRING" id="93220.A6P55_11255"/>
<proteinExistence type="predicted"/>
<evidence type="ECO:0000256" key="2">
    <source>
        <dbReference type="SAM" id="Phobius"/>
    </source>
</evidence>
<reference evidence="3 5" key="1">
    <citation type="submission" date="2018-06" db="EMBL/GenBank/DDBJ databases">
        <authorList>
            <consortium name="Pathogen Informatics"/>
            <person name="Doyle S."/>
        </authorList>
    </citation>
    <scope>NUCLEOTIDE SEQUENCE [LARGE SCALE GENOMIC DNA]</scope>
    <source>
        <strain evidence="3 5">NCTC13160</strain>
    </source>
</reference>
<feature type="region of interest" description="Disordered" evidence="1">
    <location>
        <begin position="33"/>
        <end position="53"/>
    </location>
</feature>
<accession>A0A378YQ51</accession>
<keyword evidence="2" id="KW-0472">Membrane</keyword>
<evidence type="ECO:0000313" key="6">
    <source>
        <dbReference type="Proteomes" id="UP000361468"/>
    </source>
</evidence>
<feature type="transmembrane region" description="Helical" evidence="2">
    <location>
        <begin position="280"/>
        <end position="304"/>
    </location>
</feature>
<organism evidence="3 5">
    <name type="scientific">Pandoraea pnomenusa</name>
    <dbReference type="NCBI Taxonomy" id="93220"/>
    <lineage>
        <taxon>Bacteria</taxon>
        <taxon>Pseudomonadati</taxon>
        <taxon>Pseudomonadota</taxon>
        <taxon>Betaproteobacteria</taxon>
        <taxon>Burkholderiales</taxon>
        <taxon>Burkholderiaceae</taxon>
        <taxon>Pandoraea</taxon>
    </lineage>
</organism>
<name>A0A378YQ51_9BURK</name>
<evidence type="ECO:0000313" key="4">
    <source>
        <dbReference type="EMBL" id="VVE72607.1"/>
    </source>
</evidence>
<keyword evidence="2" id="KW-0812">Transmembrane</keyword>